<evidence type="ECO:0000313" key="1">
    <source>
        <dbReference type="EMBL" id="MFI7589284.1"/>
    </source>
</evidence>
<dbReference type="EMBL" id="JBITLV010000007">
    <property type="protein sequence ID" value="MFI7589284.1"/>
    <property type="molecule type" value="Genomic_DNA"/>
</dbReference>
<protein>
    <submittedName>
        <fullName evidence="1">Peptidase inhibitor family I36 protein</fullName>
    </submittedName>
</protein>
<organism evidence="1 2">
    <name type="scientific">Spongisporangium articulatum</name>
    <dbReference type="NCBI Taxonomy" id="3362603"/>
    <lineage>
        <taxon>Bacteria</taxon>
        <taxon>Bacillati</taxon>
        <taxon>Actinomycetota</taxon>
        <taxon>Actinomycetes</taxon>
        <taxon>Kineosporiales</taxon>
        <taxon>Kineosporiaceae</taxon>
        <taxon>Spongisporangium</taxon>
    </lineage>
</organism>
<dbReference type="Proteomes" id="UP001612915">
    <property type="component" value="Unassembled WGS sequence"/>
</dbReference>
<evidence type="ECO:0000313" key="2">
    <source>
        <dbReference type="Proteomes" id="UP001612915"/>
    </source>
</evidence>
<dbReference type="RefSeq" id="WP_398283838.1">
    <property type="nucleotide sequence ID" value="NZ_JBITLV010000007.1"/>
</dbReference>
<gene>
    <name evidence="1" type="ORF">ACIB24_19635</name>
</gene>
<name>A0ABW8ASG3_9ACTN</name>
<reference evidence="1 2" key="1">
    <citation type="submission" date="2024-10" db="EMBL/GenBank/DDBJ databases">
        <title>The Natural Products Discovery Center: Release of the First 8490 Sequenced Strains for Exploring Actinobacteria Biosynthetic Diversity.</title>
        <authorList>
            <person name="Kalkreuter E."/>
            <person name="Kautsar S.A."/>
            <person name="Yang D."/>
            <person name="Bader C.D."/>
            <person name="Teijaro C.N."/>
            <person name="Fluegel L."/>
            <person name="Davis C.M."/>
            <person name="Simpson J.R."/>
            <person name="Lauterbach L."/>
            <person name="Steele A.D."/>
            <person name="Gui C."/>
            <person name="Meng S."/>
            <person name="Li G."/>
            <person name="Viehrig K."/>
            <person name="Ye F."/>
            <person name="Su P."/>
            <person name="Kiefer A.F."/>
            <person name="Nichols A."/>
            <person name="Cepeda A.J."/>
            <person name="Yan W."/>
            <person name="Fan B."/>
            <person name="Jiang Y."/>
            <person name="Adhikari A."/>
            <person name="Zheng C.-J."/>
            <person name="Schuster L."/>
            <person name="Cowan T.M."/>
            <person name="Smanski M.J."/>
            <person name="Chevrette M.G."/>
            <person name="De Carvalho L.P.S."/>
            <person name="Shen B."/>
        </authorList>
    </citation>
    <scope>NUCLEOTIDE SEQUENCE [LARGE SCALE GENOMIC DNA]</scope>
    <source>
        <strain evidence="1 2">NPDC049639</strain>
    </source>
</reference>
<keyword evidence="2" id="KW-1185">Reference proteome</keyword>
<sequence length="157" mass="17091">MTVSEPTDEQRLEAAGIDVNQLAPGWDLVDVEINGTVQAEIVWDEGTIMASLAPAAYDDCIAGYVCYFENTNYGGRVLQFSAIGLVSSMATYSFNDQMSSWRSRRSLDARWYYDTGGSGTSRCVESISSNADVGAGVFNADNDEMSSARIYDNDNVC</sequence>
<comment type="caution">
    <text evidence="1">The sequence shown here is derived from an EMBL/GenBank/DDBJ whole genome shotgun (WGS) entry which is preliminary data.</text>
</comment>
<proteinExistence type="predicted"/>
<dbReference type="Gene3D" id="2.60.20.10">
    <property type="entry name" value="Crystallins"/>
    <property type="match status" value="1"/>
</dbReference>
<dbReference type="Pfam" id="PF03995">
    <property type="entry name" value="Inhibitor_I36"/>
    <property type="match status" value="1"/>
</dbReference>
<accession>A0ABW8ASG3</accession>